<accession>A0A8S5NZ88</accession>
<reference evidence="1" key="1">
    <citation type="journal article" date="2021" name="Proc. Natl. Acad. Sci. U.S.A.">
        <title>A Catalog of Tens of Thousands of Viruses from Human Metagenomes Reveals Hidden Associations with Chronic Diseases.</title>
        <authorList>
            <person name="Tisza M.J."/>
            <person name="Buck C.B."/>
        </authorList>
    </citation>
    <scope>NUCLEOTIDE SEQUENCE</scope>
    <source>
        <strain evidence="1">CtTBR23</strain>
    </source>
</reference>
<sequence>MTNNRYASQVWKCLPIYDTYGKKSYERYLFKVIVRMAQDTGLTIDEQNVLEMLKGLREVNSLATKDEIRSVILDCSQILYKQ</sequence>
<evidence type="ECO:0000313" key="1">
    <source>
        <dbReference type="EMBL" id="DAE00134.1"/>
    </source>
</evidence>
<dbReference type="EMBL" id="BK015299">
    <property type="protein sequence ID" value="DAE00134.1"/>
    <property type="molecule type" value="Genomic_DNA"/>
</dbReference>
<organism evidence="1">
    <name type="scientific">Siphoviridae sp. ctTBR23</name>
    <dbReference type="NCBI Taxonomy" id="2825515"/>
    <lineage>
        <taxon>Viruses</taxon>
        <taxon>Duplodnaviria</taxon>
        <taxon>Heunggongvirae</taxon>
        <taxon>Uroviricota</taxon>
        <taxon>Caudoviricetes</taxon>
    </lineage>
</organism>
<name>A0A8S5NZ88_9CAUD</name>
<proteinExistence type="predicted"/>
<protein>
    <submittedName>
        <fullName evidence="1">Uncharacterized protein</fullName>
    </submittedName>
</protein>